<gene>
    <name evidence="2" type="ORF">ARMGADRAFT_585312</name>
</gene>
<evidence type="ECO:0000256" key="1">
    <source>
        <dbReference type="SAM" id="MobiDB-lite"/>
    </source>
</evidence>
<evidence type="ECO:0000313" key="2">
    <source>
        <dbReference type="EMBL" id="PBK98622.1"/>
    </source>
</evidence>
<dbReference type="OrthoDB" id="10489075at2759"/>
<keyword evidence="3" id="KW-1185">Reference proteome</keyword>
<feature type="region of interest" description="Disordered" evidence="1">
    <location>
        <begin position="1"/>
        <end position="21"/>
    </location>
</feature>
<name>A0A2H3E4H2_ARMGA</name>
<dbReference type="InParanoid" id="A0A2H3E4H2"/>
<dbReference type="AlphaFoldDB" id="A0A2H3E4H2"/>
<proteinExistence type="predicted"/>
<protein>
    <submittedName>
        <fullName evidence="2">Uncharacterized protein</fullName>
    </submittedName>
</protein>
<dbReference type="EMBL" id="KZ293648">
    <property type="protein sequence ID" value="PBK98622.1"/>
    <property type="molecule type" value="Genomic_DNA"/>
</dbReference>
<sequence>MMIPFSLDRPPMKNSAQSSPSVRNSSAIVLCVGKHTDENDWRISSPAEPFESEQSFFVKFDTASEEDFVPALACAVIISASVGSWVCIEGGKNRGAVGVVFGYYSKASLSSPLLSLPTIPSHLVPSETRKSANKHHHPRLFGSDTSRQSTAPLLSVITKRIATCVFLESSDTATISLR</sequence>
<accession>A0A2H3E4H2</accession>
<feature type="region of interest" description="Disordered" evidence="1">
    <location>
        <begin position="126"/>
        <end position="146"/>
    </location>
</feature>
<reference evidence="3" key="1">
    <citation type="journal article" date="2017" name="Nat. Ecol. Evol.">
        <title>Genome expansion and lineage-specific genetic innovations in the forest pathogenic fungi Armillaria.</title>
        <authorList>
            <person name="Sipos G."/>
            <person name="Prasanna A.N."/>
            <person name="Walter M.C."/>
            <person name="O'Connor E."/>
            <person name="Balint B."/>
            <person name="Krizsan K."/>
            <person name="Kiss B."/>
            <person name="Hess J."/>
            <person name="Varga T."/>
            <person name="Slot J."/>
            <person name="Riley R."/>
            <person name="Boka B."/>
            <person name="Rigling D."/>
            <person name="Barry K."/>
            <person name="Lee J."/>
            <person name="Mihaltcheva S."/>
            <person name="LaButti K."/>
            <person name="Lipzen A."/>
            <person name="Waldron R."/>
            <person name="Moloney N.M."/>
            <person name="Sperisen C."/>
            <person name="Kredics L."/>
            <person name="Vagvoelgyi C."/>
            <person name="Patrignani A."/>
            <person name="Fitzpatrick D."/>
            <person name="Nagy I."/>
            <person name="Doyle S."/>
            <person name="Anderson J.B."/>
            <person name="Grigoriev I.V."/>
            <person name="Gueldener U."/>
            <person name="Muensterkoetter M."/>
            <person name="Nagy L.G."/>
        </authorList>
    </citation>
    <scope>NUCLEOTIDE SEQUENCE [LARGE SCALE GENOMIC DNA]</scope>
    <source>
        <strain evidence="3">Ar21-2</strain>
    </source>
</reference>
<dbReference type="Proteomes" id="UP000217790">
    <property type="component" value="Unassembled WGS sequence"/>
</dbReference>
<evidence type="ECO:0000313" key="3">
    <source>
        <dbReference type="Proteomes" id="UP000217790"/>
    </source>
</evidence>
<organism evidence="2 3">
    <name type="scientific">Armillaria gallica</name>
    <name type="common">Bulbous honey fungus</name>
    <name type="synonym">Armillaria bulbosa</name>
    <dbReference type="NCBI Taxonomy" id="47427"/>
    <lineage>
        <taxon>Eukaryota</taxon>
        <taxon>Fungi</taxon>
        <taxon>Dikarya</taxon>
        <taxon>Basidiomycota</taxon>
        <taxon>Agaricomycotina</taxon>
        <taxon>Agaricomycetes</taxon>
        <taxon>Agaricomycetidae</taxon>
        <taxon>Agaricales</taxon>
        <taxon>Marasmiineae</taxon>
        <taxon>Physalacriaceae</taxon>
        <taxon>Armillaria</taxon>
    </lineage>
</organism>